<evidence type="ECO:0000256" key="1">
    <source>
        <dbReference type="ARBA" id="ARBA00006247"/>
    </source>
</evidence>
<dbReference type="InterPro" id="IPR052030">
    <property type="entry name" value="Peptidase_M20/M20A_hydrolases"/>
</dbReference>
<dbReference type="PANTHER" id="PTHR30575">
    <property type="entry name" value="PEPTIDASE M20"/>
    <property type="match status" value="1"/>
</dbReference>
<evidence type="ECO:0000313" key="4">
    <source>
        <dbReference type="Proteomes" id="UP000053611"/>
    </source>
</evidence>
<dbReference type="EMBL" id="KQ087202">
    <property type="protein sequence ID" value="KLT42680.1"/>
    <property type="molecule type" value="Genomic_DNA"/>
</dbReference>
<dbReference type="InterPro" id="IPR002933">
    <property type="entry name" value="Peptidase_M20"/>
</dbReference>
<dbReference type="CDD" id="cd05672">
    <property type="entry name" value="M20_ACY1L2-like"/>
    <property type="match status" value="1"/>
</dbReference>
<keyword evidence="3" id="KW-0378">Hydrolase</keyword>
<name>A0A0J0XNH2_9TREE</name>
<dbReference type="Gene3D" id="3.30.70.360">
    <property type="match status" value="1"/>
</dbReference>
<reference evidence="3 4" key="1">
    <citation type="submission" date="2015-03" db="EMBL/GenBank/DDBJ databases">
        <title>Genomics and transcriptomics of the oil-accumulating basidiomycete yeast T. oleaginosus allow insights into substrate utilization and the diverse evolutionary trajectories of mating systems in fungi.</title>
        <authorList>
            <consortium name="DOE Joint Genome Institute"/>
            <person name="Kourist R."/>
            <person name="Kracht O."/>
            <person name="Bracharz F."/>
            <person name="Lipzen A."/>
            <person name="Nolan M."/>
            <person name="Ohm R."/>
            <person name="Grigoriev I."/>
            <person name="Sun S."/>
            <person name="Heitman J."/>
            <person name="Bruck T."/>
            <person name="Nowrousian M."/>
        </authorList>
    </citation>
    <scope>NUCLEOTIDE SEQUENCE [LARGE SCALE GENOMIC DNA]</scope>
    <source>
        <strain evidence="3 4">IBC0246</strain>
    </source>
</reference>
<dbReference type="Pfam" id="PF07687">
    <property type="entry name" value="M20_dimer"/>
    <property type="match status" value="1"/>
</dbReference>
<comment type="similarity">
    <text evidence="1">Belongs to the peptidase M20A family.</text>
</comment>
<gene>
    <name evidence="3" type="ORF">CC85DRAFT_273852</name>
</gene>
<dbReference type="Pfam" id="PF01546">
    <property type="entry name" value="Peptidase_M20"/>
    <property type="match status" value="1"/>
</dbReference>
<dbReference type="SUPFAM" id="SSF55031">
    <property type="entry name" value="Bacterial exopeptidase dimerisation domain"/>
    <property type="match status" value="1"/>
</dbReference>
<dbReference type="SUPFAM" id="SSF53187">
    <property type="entry name" value="Zn-dependent exopeptidases"/>
    <property type="match status" value="1"/>
</dbReference>
<dbReference type="InterPro" id="IPR011650">
    <property type="entry name" value="Peptidase_M20_dimer"/>
</dbReference>
<evidence type="ECO:0000259" key="2">
    <source>
        <dbReference type="Pfam" id="PF07687"/>
    </source>
</evidence>
<keyword evidence="4" id="KW-1185">Reference proteome</keyword>
<feature type="domain" description="Peptidase M20 dimerisation" evidence="2">
    <location>
        <begin position="251"/>
        <end position="339"/>
    </location>
</feature>
<dbReference type="InterPro" id="IPR017439">
    <property type="entry name" value="Amidohydrolase"/>
</dbReference>
<dbReference type="FunFam" id="3.30.70.360:FF:000004">
    <property type="entry name" value="Peptidase M20 domain-containing protein 2"/>
    <property type="match status" value="1"/>
</dbReference>
<dbReference type="GO" id="GO:0016805">
    <property type="term" value="F:dipeptidase activity"/>
    <property type="evidence" value="ECO:0007669"/>
    <property type="project" value="TreeGrafter"/>
</dbReference>
<dbReference type="OrthoDB" id="6119954at2759"/>
<organism evidence="3 4">
    <name type="scientific">Cutaneotrichosporon oleaginosum</name>
    <dbReference type="NCBI Taxonomy" id="879819"/>
    <lineage>
        <taxon>Eukaryota</taxon>
        <taxon>Fungi</taxon>
        <taxon>Dikarya</taxon>
        <taxon>Basidiomycota</taxon>
        <taxon>Agaricomycotina</taxon>
        <taxon>Tremellomycetes</taxon>
        <taxon>Trichosporonales</taxon>
        <taxon>Trichosporonaceae</taxon>
        <taxon>Cutaneotrichosporon</taxon>
    </lineage>
</organism>
<proteinExistence type="inferred from homology"/>
<accession>A0A0J0XNH2</accession>
<dbReference type="RefSeq" id="XP_018279171.1">
    <property type="nucleotide sequence ID" value="XM_018421342.1"/>
</dbReference>
<dbReference type="Gene3D" id="3.40.630.10">
    <property type="entry name" value="Zn peptidases"/>
    <property type="match status" value="1"/>
</dbReference>
<protein>
    <submittedName>
        <fullName evidence="3">Amidohydrolase</fullName>
    </submittedName>
</protein>
<sequence>MAPGCFAFLSKTKAKASEPVREKAALPPPPEPQLQPHLPAAHEHFEPCFQCSGASAWDKLDAELPAYTARAPFSSDARAAIVAAINDAAPALTKLSLYISDHPELGYHEVHAHKHLTAFLEDAGFAVERGYKGLATAFRASYKHGSGGRVFAFNSEYDALPGIGHACGHNLIAVSGVAAALGVRAGMRKAGLSGEVVLIGTPAEEGGVGKGVLIERGGYKGVDACMMIHPVGGMGAAPGRGAVTPTLAINTVNVEFFGRTAHAGGAPWDGVNALDAANIAYTSISALRQQIHTTERVHGIILRGGDAPNIIPDYTAMKFYVRAQSAAGVEALIARVCACFDGAALATGCKVKYTTERVMMDLRNNLPLAEEYAAAMGEEFHLPTYVGIDDWSVAGGSTDFGNVTYEMPAAHPHYGVASPEGGNHTVAFRNACRTDEAHDYTWKFAAGMACVAARFMQDKAFADDVKSWYGKHTKGKK</sequence>
<dbReference type="PANTHER" id="PTHR30575:SF0">
    <property type="entry name" value="XAA-ARG DIPEPTIDASE"/>
    <property type="match status" value="1"/>
</dbReference>
<dbReference type="AlphaFoldDB" id="A0A0J0XNH2"/>
<dbReference type="Proteomes" id="UP000053611">
    <property type="component" value="Unassembled WGS sequence"/>
</dbReference>
<evidence type="ECO:0000313" key="3">
    <source>
        <dbReference type="EMBL" id="KLT42680.1"/>
    </source>
</evidence>
<dbReference type="NCBIfam" id="TIGR01891">
    <property type="entry name" value="amidohydrolases"/>
    <property type="match status" value="1"/>
</dbReference>
<dbReference type="InterPro" id="IPR036264">
    <property type="entry name" value="Bact_exopeptidase_dim_dom"/>
</dbReference>
<dbReference type="GeneID" id="28981945"/>